<name>A0A919AY24_9PROT</name>
<accession>A0A919AY24</accession>
<feature type="transmembrane region" description="Helical" evidence="1">
    <location>
        <begin position="12"/>
        <end position="33"/>
    </location>
</feature>
<dbReference type="EMBL" id="BNCI01000002">
    <property type="protein sequence ID" value="GHF30316.1"/>
    <property type="molecule type" value="Genomic_DNA"/>
</dbReference>
<evidence type="ECO:0000313" key="3">
    <source>
        <dbReference type="EMBL" id="GHF30316.1"/>
    </source>
</evidence>
<dbReference type="InterPro" id="IPR025962">
    <property type="entry name" value="SdpI/YhfL"/>
</dbReference>
<organism evidence="3 4">
    <name type="scientific">Kordiimonas sediminis</name>
    <dbReference type="NCBI Taxonomy" id="1735581"/>
    <lineage>
        <taxon>Bacteria</taxon>
        <taxon>Pseudomonadati</taxon>
        <taxon>Pseudomonadota</taxon>
        <taxon>Alphaproteobacteria</taxon>
        <taxon>Kordiimonadales</taxon>
        <taxon>Kordiimonadaceae</taxon>
        <taxon>Kordiimonas</taxon>
    </lineage>
</organism>
<keyword evidence="1" id="KW-0472">Membrane</keyword>
<dbReference type="PANTHER" id="PTHR37810:SF5">
    <property type="entry name" value="IMMUNITY PROTEIN SDPI"/>
    <property type="match status" value="1"/>
</dbReference>
<feature type="transmembrane region" description="Helical" evidence="1">
    <location>
        <begin position="96"/>
        <end position="116"/>
    </location>
</feature>
<evidence type="ECO:0000259" key="2">
    <source>
        <dbReference type="Pfam" id="PF07853"/>
    </source>
</evidence>
<evidence type="ECO:0000313" key="4">
    <source>
        <dbReference type="Proteomes" id="UP000630923"/>
    </source>
</evidence>
<dbReference type="InterPro" id="IPR012867">
    <property type="entry name" value="DUF1648"/>
</dbReference>
<comment type="caution">
    <text evidence="3">The sequence shown here is derived from an EMBL/GenBank/DDBJ whole genome shotgun (WGS) entry which is preliminary data.</text>
</comment>
<keyword evidence="1" id="KW-0812">Transmembrane</keyword>
<reference evidence="3" key="1">
    <citation type="journal article" date="2014" name="Int. J. Syst. Evol. Microbiol.">
        <title>Complete genome sequence of Corynebacterium casei LMG S-19264T (=DSM 44701T), isolated from a smear-ripened cheese.</title>
        <authorList>
            <consortium name="US DOE Joint Genome Institute (JGI-PGF)"/>
            <person name="Walter F."/>
            <person name="Albersmeier A."/>
            <person name="Kalinowski J."/>
            <person name="Ruckert C."/>
        </authorList>
    </citation>
    <scope>NUCLEOTIDE SEQUENCE</scope>
    <source>
        <strain evidence="3">KCTC 42590</strain>
    </source>
</reference>
<feature type="transmembrane region" description="Helical" evidence="1">
    <location>
        <begin position="53"/>
        <end position="75"/>
    </location>
</feature>
<dbReference type="Proteomes" id="UP000630923">
    <property type="component" value="Unassembled WGS sequence"/>
</dbReference>
<protein>
    <recommendedName>
        <fullName evidence="2">DUF1648 domain-containing protein</fullName>
    </recommendedName>
</protein>
<proteinExistence type="predicted"/>
<dbReference type="InterPro" id="IPR026272">
    <property type="entry name" value="SdpI"/>
</dbReference>
<sequence>MHQFTKDNRLALSFIGLTFLIGLIGALLLPPNTPLPVHWNFSGEIDMFATTPGALFIMPGLGLLISGIIGAAALIARTSETRDQSKNAIKKILTPIMALLLFLQVLLISQAMGHSLFGLKTILMGVALMLLFVGNMLVNLPLNHVMGIRLPWTVNNDKNWQKTHTFARAVFTVTALILIITIPLVPESIAIRFTLFACLLAGISPAIYSWRIHKTPLGK</sequence>
<feature type="transmembrane region" description="Helical" evidence="1">
    <location>
        <begin position="166"/>
        <end position="185"/>
    </location>
</feature>
<keyword evidence="4" id="KW-1185">Reference proteome</keyword>
<dbReference type="AlphaFoldDB" id="A0A919AY24"/>
<feature type="transmembrane region" description="Helical" evidence="1">
    <location>
        <begin position="122"/>
        <end position="145"/>
    </location>
</feature>
<keyword evidence="1" id="KW-1133">Transmembrane helix</keyword>
<reference evidence="3" key="2">
    <citation type="submission" date="2020-09" db="EMBL/GenBank/DDBJ databases">
        <authorList>
            <person name="Sun Q."/>
            <person name="Kim S."/>
        </authorList>
    </citation>
    <scope>NUCLEOTIDE SEQUENCE</scope>
    <source>
        <strain evidence="3">KCTC 42590</strain>
    </source>
</reference>
<dbReference type="PIRSF" id="PIRSF038959">
    <property type="entry name" value="SdpI"/>
    <property type="match status" value="1"/>
</dbReference>
<evidence type="ECO:0000256" key="1">
    <source>
        <dbReference type="SAM" id="Phobius"/>
    </source>
</evidence>
<dbReference type="Pfam" id="PF07853">
    <property type="entry name" value="DUF1648"/>
    <property type="match status" value="1"/>
</dbReference>
<dbReference type="PANTHER" id="PTHR37810">
    <property type="entry name" value="IMMUNITY PROTEIN SDPI"/>
    <property type="match status" value="1"/>
</dbReference>
<dbReference type="Pfam" id="PF13630">
    <property type="entry name" value="SdpI"/>
    <property type="match status" value="1"/>
</dbReference>
<feature type="domain" description="DUF1648" evidence="2">
    <location>
        <begin position="15"/>
        <end position="62"/>
    </location>
</feature>
<gene>
    <name evidence="3" type="ORF">GCM10017044_27130</name>
</gene>
<dbReference type="GO" id="GO:0009636">
    <property type="term" value="P:response to toxic substance"/>
    <property type="evidence" value="ECO:0007669"/>
    <property type="project" value="TreeGrafter"/>
</dbReference>
<feature type="transmembrane region" description="Helical" evidence="1">
    <location>
        <begin position="191"/>
        <end position="210"/>
    </location>
</feature>